<sequence>MATVLIVSKTKMVNGVCVGGINEQNGELIRLHNERGGNLTADVPYEIGDRWEMTVETAWNVREAPHVEDKQTSPIKKLGNVGISGIVNYVRTHNLGNRLYKGHLNGTFDGCLQSKIYVTRDKVPGFSTQFWVSDESLTHVVSFEKDYYIYRGLKIKYVGFLPPVASIPAGTIVRLSLANWFDGKGAWSDERCYLQISGWYLPQSSNQNNPSPIDLPF</sequence>
<protein>
    <recommendedName>
        <fullName evidence="1">Dual OB-containing domain-containing protein</fullName>
    </recommendedName>
</protein>
<keyword evidence="3" id="KW-1185">Reference proteome</keyword>
<dbReference type="InterPro" id="IPR054335">
    <property type="entry name" value="DuOB_dom"/>
</dbReference>
<proteinExistence type="predicted"/>
<organism evidence="2 3">
    <name type="scientific">Bacteroides muris</name>
    <name type="common">ex Afrizal et al. 2022</name>
    <dbReference type="NCBI Taxonomy" id="2516960"/>
    <lineage>
        <taxon>Bacteria</taxon>
        <taxon>Pseudomonadati</taxon>
        <taxon>Bacteroidota</taxon>
        <taxon>Bacteroidia</taxon>
        <taxon>Bacteroidales</taxon>
        <taxon>Bacteroidaceae</taxon>
        <taxon>Bacteroides</taxon>
    </lineage>
</organism>
<evidence type="ECO:0000313" key="2">
    <source>
        <dbReference type="EMBL" id="TGY06997.1"/>
    </source>
</evidence>
<feature type="domain" description="Dual OB-containing" evidence="1">
    <location>
        <begin position="3"/>
        <end position="199"/>
    </location>
</feature>
<dbReference type="Pfam" id="PF22557">
    <property type="entry name" value="DuOB"/>
    <property type="match status" value="1"/>
</dbReference>
<evidence type="ECO:0000259" key="1">
    <source>
        <dbReference type="Pfam" id="PF22557"/>
    </source>
</evidence>
<gene>
    <name evidence="2" type="ORF">E5355_07450</name>
</gene>
<name>A0A4S2AZE6_9BACE</name>
<dbReference type="AlphaFoldDB" id="A0A4S2AZE6"/>
<dbReference type="EMBL" id="SRYZ01000012">
    <property type="protein sequence ID" value="TGY06997.1"/>
    <property type="molecule type" value="Genomic_DNA"/>
</dbReference>
<comment type="caution">
    <text evidence="2">The sequence shown here is derived from an EMBL/GenBank/DDBJ whole genome shotgun (WGS) entry which is preliminary data.</text>
</comment>
<dbReference type="RefSeq" id="WP_136009823.1">
    <property type="nucleotide sequence ID" value="NZ_SRYZ01000012.1"/>
</dbReference>
<accession>A0A4S2AZE6</accession>
<evidence type="ECO:0000313" key="3">
    <source>
        <dbReference type="Proteomes" id="UP000310532"/>
    </source>
</evidence>
<reference evidence="2 3" key="1">
    <citation type="submission" date="2019-04" db="EMBL/GenBank/DDBJ databases">
        <title>Microbes associate with the intestines of laboratory mice.</title>
        <authorList>
            <person name="Navarre W."/>
            <person name="Wong E."/>
            <person name="Huang K."/>
            <person name="Tropini C."/>
            <person name="Ng K."/>
            <person name="Yu B."/>
        </authorList>
    </citation>
    <scope>NUCLEOTIDE SEQUENCE [LARGE SCALE GENOMIC DNA]</scope>
    <source>
        <strain evidence="2 3">NM69_E16B</strain>
    </source>
</reference>
<dbReference type="Proteomes" id="UP000310532">
    <property type="component" value="Unassembled WGS sequence"/>
</dbReference>